<keyword evidence="4" id="KW-1185">Reference proteome</keyword>
<evidence type="ECO:0000313" key="4">
    <source>
        <dbReference type="Proteomes" id="UP001314205"/>
    </source>
</evidence>
<evidence type="ECO:0000256" key="1">
    <source>
        <dbReference type="SAM" id="Coils"/>
    </source>
</evidence>
<dbReference type="InterPro" id="IPR057251">
    <property type="entry name" value="FP_C"/>
</dbReference>
<dbReference type="Pfam" id="PF25298">
    <property type="entry name" value="Baculo_FP_2nd"/>
    <property type="match status" value="1"/>
</dbReference>
<proteinExistence type="predicted"/>
<feature type="domain" description="FP protein C-terminal" evidence="2">
    <location>
        <begin position="112"/>
        <end position="162"/>
    </location>
</feature>
<evidence type="ECO:0000259" key="2">
    <source>
        <dbReference type="Pfam" id="PF25298"/>
    </source>
</evidence>
<dbReference type="Proteomes" id="UP001314205">
    <property type="component" value="Unassembled WGS sequence"/>
</dbReference>
<sequence length="164" mass="19354">MDELTVSIDALKLTMKELQKKNIELANKNNYLETRVGALEQRIKDTDIESIKRVPGKKEKPGNIEITFKNETESTKWITAAKNSKLYAHDFMDNQAEATGKQIIYMREVLSYYNKKLLWEAKQKLKPTYKYVWYKRGIIRARKEEQSDIIIIRREEDIAKLLRA</sequence>
<feature type="coiled-coil region" evidence="1">
    <location>
        <begin position="1"/>
        <end position="35"/>
    </location>
</feature>
<dbReference type="EMBL" id="CAVLGL010000091">
    <property type="protein sequence ID" value="CAK1595086.1"/>
    <property type="molecule type" value="Genomic_DNA"/>
</dbReference>
<accession>A0AAV1LJ06</accession>
<protein>
    <recommendedName>
        <fullName evidence="2">FP protein C-terminal domain-containing protein</fullName>
    </recommendedName>
</protein>
<keyword evidence="1" id="KW-0175">Coiled coil</keyword>
<evidence type="ECO:0000313" key="3">
    <source>
        <dbReference type="EMBL" id="CAK1595086.1"/>
    </source>
</evidence>
<gene>
    <name evidence="3" type="ORF">PARMNEM_LOCUS14619</name>
</gene>
<comment type="caution">
    <text evidence="3">The sequence shown here is derived from an EMBL/GenBank/DDBJ whole genome shotgun (WGS) entry which is preliminary data.</text>
</comment>
<name>A0AAV1LJ06_9NEOP</name>
<organism evidence="3 4">
    <name type="scientific">Parnassius mnemosyne</name>
    <name type="common">clouded apollo</name>
    <dbReference type="NCBI Taxonomy" id="213953"/>
    <lineage>
        <taxon>Eukaryota</taxon>
        <taxon>Metazoa</taxon>
        <taxon>Ecdysozoa</taxon>
        <taxon>Arthropoda</taxon>
        <taxon>Hexapoda</taxon>
        <taxon>Insecta</taxon>
        <taxon>Pterygota</taxon>
        <taxon>Neoptera</taxon>
        <taxon>Endopterygota</taxon>
        <taxon>Lepidoptera</taxon>
        <taxon>Glossata</taxon>
        <taxon>Ditrysia</taxon>
        <taxon>Papilionoidea</taxon>
        <taxon>Papilionidae</taxon>
        <taxon>Parnassiinae</taxon>
        <taxon>Parnassini</taxon>
        <taxon>Parnassius</taxon>
        <taxon>Driopa</taxon>
    </lineage>
</organism>
<reference evidence="3 4" key="1">
    <citation type="submission" date="2023-11" db="EMBL/GenBank/DDBJ databases">
        <authorList>
            <person name="Hedman E."/>
            <person name="Englund M."/>
            <person name="Stromberg M."/>
            <person name="Nyberg Akerstrom W."/>
            <person name="Nylinder S."/>
            <person name="Jareborg N."/>
            <person name="Kallberg Y."/>
            <person name="Kronander E."/>
        </authorList>
    </citation>
    <scope>NUCLEOTIDE SEQUENCE [LARGE SCALE GENOMIC DNA]</scope>
</reference>
<dbReference type="AlphaFoldDB" id="A0AAV1LJ06"/>